<dbReference type="EMBL" id="OIVN01000837">
    <property type="protein sequence ID" value="SPC86254.1"/>
    <property type="molecule type" value="Genomic_DNA"/>
</dbReference>
<evidence type="ECO:0000313" key="2">
    <source>
        <dbReference type="EMBL" id="SPC86254.1"/>
    </source>
</evidence>
<feature type="compositionally biased region" description="Low complexity" evidence="1">
    <location>
        <begin position="20"/>
        <end position="33"/>
    </location>
</feature>
<evidence type="ECO:0000256" key="1">
    <source>
        <dbReference type="SAM" id="MobiDB-lite"/>
    </source>
</evidence>
<protein>
    <submittedName>
        <fullName evidence="2">Uncharacterized protein</fullName>
    </submittedName>
</protein>
<feature type="region of interest" description="Disordered" evidence="1">
    <location>
        <begin position="1"/>
        <end position="98"/>
    </location>
</feature>
<feature type="compositionally biased region" description="Basic and acidic residues" evidence="1">
    <location>
        <begin position="69"/>
        <end position="81"/>
    </location>
</feature>
<accession>A0A2N9FHJ1</accession>
<gene>
    <name evidence="2" type="ORF">FSB_LOCUS14136</name>
</gene>
<sequence length="98" mass="10328">MGNANGREEGIEDDRFPVVGGRSNGESGSESMGIAIGNNTPPHSPARSPSPILFAPQARLTAVGLKSPEGGRSKPGEDGGRWHATNRPGWRQQLTTRP</sequence>
<organism evidence="2">
    <name type="scientific">Fagus sylvatica</name>
    <name type="common">Beechnut</name>
    <dbReference type="NCBI Taxonomy" id="28930"/>
    <lineage>
        <taxon>Eukaryota</taxon>
        <taxon>Viridiplantae</taxon>
        <taxon>Streptophyta</taxon>
        <taxon>Embryophyta</taxon>
        <taxon>Tracheophyta</taxon>
        <taxon>Spermatophyta</taxon>
        <taxon>Magnoliopsida</taxon>
        <taxon>eudicotyledons</taxon>
        <taxon>Gunneridae</taxon>
        <taxon>Pentapetalae</taxon>
        <taxon>rosids</taxon>
        <taxon>fabids</taxon>
        <taxon>Fagales</taxon>
        <taxon>Fagaceae</taxon>
        <taxon>Fagus</taxon>
    </lineage>
</organism>
<reference evidence="2" key="1">
    <citation type="submission" date="2018-02" db="EMBL/GenBank/DDBJ databases">
        <authorList>
            <person name="Cohen D.B."/>
            <person name="Kent A.D."/>
        </authorList>
    </citation>
    <scope>NUCLEOTIDE SEQUENCE</scope>
</reference>
<proteinExistence type="predicted"/>
<name>A0A2N9FHJ1_FAGSY</name>
<dbReference type="AlphaFoldDB" id="A0A2N9FHJ1"/>
<feature type="compositionally biased region" description="Basic and acidic residues" evidence="1">
    <location>
        <begin position="1"/>
        <end position="16"/>
    </location>
</feature>